<dbReference type="InterPro" id="IPR002130">
    <property type="entry name" value="Cyclophilin-type_PPIase_dom"/>
</dbReference>
<gene>
    <name evidence="6" type="ORF">FHS49_002877</name>
</gene>
<comment type="caution">
    <text evidence="6">The sequence shown here is derived from an EMBL/GenBank/DDBJ whole genome shotgun (WGS) entry which is preliminary data.</text>
</comment>
<dbReference type="GO" id="GO:0003755">
    <property type="term" value="F:peptidyl-prolyl cis-trans isomerase activity"/>
    <property type="evidence" value="ECO:0007669"/>
    <property type="project" value="UniProtKB-KW"/>
</dbReference>
<feature type="domain" description="PPIase cyclophilin-type" evidence="5">
    <location>
        <begin position="61"/>
        <end position="243"/>
    </location>
</feature>
<evidence type="ECO:0000256" key="4">
    <source>
        <dbReference type="SAM" id="SignalP"/>
    </source>
</evidence>
<dbReference type="InterPro" id="IPR044665">
    <property type="entry name" value="E_coli_cyclophilin_A-like"/>
</dbReference>
<dbReference type="InterPro" id="IPR029000">
    <property type="entry name" value="Cyclophilin-like_dom_sf"/>
</dbReference>
<evidence type="ECO:0000256" key="3">
    <source>
        <dbReference type="ARBA" id="ARBA00023235"/>
    </source>
</evidence>
<dbReference type="EC" id="5.2.1.8" evidence="1"/>
<keyword evidence="3 6" id="KW-0413">Isomerase</keyword>
<dbReference type="SUPFAM" id="SSF50891">
    <property type="entry name" value="Cyclophilin-like"/>
    <property type="match status" value="1"/>
</dbReference>
<dbReference type="Pfam" id="PF00160">
    <property type="entry name" value="Pro_isomerase"/>
    <property type="match status" value="1"/>
</dbReference>
<feature type="signal peptide" evidence="4">
    <location>
        <begin position="1"/>
        <end position="20"/>
    </location>
</feature>
<evidence type="ECO:0000256" key="2">
    <source>
        <dbReference type="ARBA" id="ARBA00023110"/>
    </source>
</evidence>
<dbReference type="AlphaFoldDB" id="A0A7W9EF21"/>
<organism evidence="6 7">
    <name type="scientific">Sphingobium boeckii</name>
    <dbReference type="NCBI Taxonomy" id="1082345"/>
    <lineage>
        <taxon>Bacteria</taxon>
        <taxon>Pseudomonadati</taxon>
        <taxon>Pseudomonadota</taxon>
        <taxon>Alphaproteobacteria</taxon>
        <taxon>Sphingomonadales</taxon>
        <taxon>Sphingomonadaceae</taxon>
        <taxon>Sphingobium</taxon>
    </lineage>
</organism>
<keyword evidence="7" id="KW-1185">Reference proteome</keyword>
<evidence type="ECO:0000259" key="5">
    <source>
        <dbReference type="PROSITE" id="PS50072"/>
    </source>
</evidence>
<dbReference type="EMBL" id="JACIJC010000004">
    <property type="protein sequence ID" value="MBB5686853.1"/>
    <property type="molecule type" value="Genomic_DNA"/>
</dbReference>
<name>A0A7W9EF21_9SPHN</name>
<reference evidence="6 7" key="1">
    <citation type="submission" date="2020-08" db="EMBL/GenBank/DDBJ databases">
        <title>Genomic Encyclopedia of Type Strains, Phase IV (KMG-IV): sequencing the most valuable type-strain genomes for metagenomic binning, comparative biology and taxonomic classification.</title>
        <authorList>
            <person name="Goeker M."/>
        </authorList>
    </citation>
    <scope>NUCLEOTIDE SEQUENCE [LARGE SCALE GENOMIC DNA]</scope>
    <source>
        <strain evidence="6 7">DSM 25079</strain>
    </source>
</reference>
<dbReference type="Gene3D" id="2.40.100.10">
    <property type="entry name" value="Cyclophilin-like"/>
    <property type="match status" value="1"/>
</dbReference>
<feature type="chain" id="PRO_5030859260" description="peptidylprolyl isomerase" evidence="4">
    <location>
        <begin position="21"/>
        <end position="299"/>
    </location>
</feature>
<evidence type="ECO:0000313" key="6">
    <source>
        <dbReference type="EMBL" id="MBB5686853.1"/>
    </source>
</evidence>
<keyword evidence="2" id="KW-0697">Rotamase</keyword>
<dbReference type="PROSITE" id="PS50072">
    <property type="entry name" value="CSA_PPIASE_2"/>
    <property type="match status" value="1"/>
</dbReference>
<keyword evidence="4" id="KW-0732">Signal</keyword>
<evidence type="ECO:0000256" key="1">
    <source>
        <dbReference type="ARBA" id="ARBA00013194"/>
    </source>
</evidence>
<proteinExistence type="predicted"/>
<dbReference type="Proteomes" id="UP000549617">
    <property type="component" value="Unassembled WGS sequence"/>
</dbReference>
<protein>
    <recommendedName>
        <fullName evidence="1">peptidylprolyl isomerase</fullName>
        <ecNumber evidence="1">5.2.1.8</ecNumber>
    </recommendedName>
</protein>
<evidence type="ECO:0000313" key="7">
    <source>
        <dbReference type="Proteomes" id="UP000549617"/>
    </source>
</evidence>
<accession>A0A7W9EF21</accession>
<dbReference type="PANTHER" id="PTHR43246">
    <property type="entry name" value="PEPTIDYL-PROLYL CIS-TRANS ISOMERASE CYP38, CHLOROPLASTIC"/>
    <property type="match status" value="1"/>
</dbReference>
<sequence>MKTMVALPLVALIAIPVALYALSDSKTEAKAPSEIAAEAPAGDWEDIPASDLLVMETAEGGQAIIQLAPEFAPVHVDNIRKIAAARWWDGTSINRVQDNYVVQWGDATEKKTLPIGVVAEPPEEYTRGTKGLEIEWLGWPDPYAKKTGFAKGGWPVGSDGKAVWLTHCYGMVGVGRNLAPDTGSGAELYAVIGHAPRHLDRNIATVGRVIAGIEFLASRPRGTAALGFYDKPGERIAIGSLKPMSAMEPGAQSAWQVLSGKSFAAYREARANRRDPFFNVPAGGADVCNIPVPVRRKPV</sequence>